<organism evidence="10 11">
    <name type="scientific">Acidiferrobacter thiooxydans</name>
    <dbReference type="NCBI Taxonomy" id="163359"/>
    <lineage>
        <taxon>Bacteria</taxon>
        <taxon>Pseudomonadati</taxon>
        <taxon>Pseudomonadota</taxon>
        <taxon>Gammaproteobacteria</taxon>
        <taxon>Acidiferrobacterales</taxon>
        <taxon>Acidiferrobacteraceae</taxon>
        <taxon>Acidiferrobacter</taxon>
    </lineage>
</organism>
<feature type="transmembrane region" description="Helical" evidence="8">
    <location>
        <begin position="281"/>
        <end position="299"/>
    </location>
</feature>
<feature type="transmembrane region" description="Helical" evidence="8">
    <location>
        <begin position="117"/>
        <end position="135"/>
    </location>
</feature>
<feature type="transmembrane region" description="Helical" evidence="8">
    <location>
        <begin position="42"/>
        <end position="62"/>
    </location>
</feature>
<dbReference type="GO" id="GO:0005886">
    <property type="term" value="C:plasma membrane"/>
    <property type="evidence" value="ECO:0007669"/>
    <property type="project" value="UniProtKB-SubCell"/>
</dbReference>
<dbReference type="PRINTS" id="PR01437">
    <property type="entry name" value="NUOXDRDTASE4"/>
</dbReference>
<dbReference type="PANTHER" id="PTHR42682">
    <property type="entry name" value="HYDROGENASE-4 COMPONENT F"/>
    <property type="match status" value="1"/>
</dbReference>
<evidence type="ECO:0000313" key="11">
    <source>
        <dbReference type="Proteomes" id="UP000253250"/>
    </source>
</evidence>
<dbReference type="InterPro" id="IPR052175">
    <property type="entry name" value="ComplexI-like_HydComp"/>
</dbReference>
<evidence type="ECO:0000256" key="4">
    <source>
        <dbReference type="ARBA" id="ARBA00022989"/>
    </source>
</evidence>
<feature type="transmembrane region" description="Helical" evidence="8">
    <location>
        <begin position="169"/>
        <end position="195"/>
    </location>
</feature>
<keyword evidence="3 7" id="KW-0812">Transmembrane</keyword>
<feature type="domain" description="NADH:quinone oxidoreductase/Mrp antiporter transmembrane" evidence="9">
    <location>
        <begin position="135"/>
        <end position="426"/>
    </location>
</feature>
<dbReference type="AlphaFoldDB" id="A0A368HF57"/>
<sequence length="670" mass="70581">MHAPIGLPWGLILGALILWSLLAFASLFLAKVPRIAPLIFPLGALGALCVAAAGLLALHGPPVTMISPLGLPGLPFHGRLDALSGLFLVLFGLTSVAISLDLAGYRAREHYPVAARIAVQYHILLASLTLVFVAADAYSFLIAWEAMALSSYFLVVTDHRTSAARRAGFLYLLIEHIGALALLTAFAILSAQAPAGPKLPYTFAALHAANPDPTVAGLVFILAFLGFGAKAGLVPLHVWLPQAHPVAPSPISALLSSVLLKVGIYGLLRVAFIMLPTPAPWWGLTALTVGLATALLGALSSAVQSDMKRLLAYSSVENIGLITAAIGLALLFSAYGLKALAALSLIAALYHCLNHAFFKGLLFLGTGSVLHATGERNLGRLGGLIHRMPQTALMMLIGTLAIAGVPPLNGFVSEWLILQSFLKASTLPRPYLAMGIPLGAALTALVAGLAGYVMVKFYGIVFLGRPRETRLAQAVESGPFERAGLGLLTLLCLAAGLWPAGVIALVRPAARLLSGANAHILGGDGGARVDVAHAAYVPAILTMALGAIALAVVLLLRRRSVRGARRAPIWNCGHIATSARMQDTAEGFGQPIRHIFTTFLVVRRHWPAPDDRAPRYASVVEDRFWEGLYRPAARGFEVIGASIAALRPRRIAVSLLYVLATLIVLLAVAP</sequence>
<dbReference type="InterPro" id="IPR003918">
    <property type="entry name" value="NADH_UbQ_OxRdtase"/>
</dbReference>
<comment type="caution">
    <text evidence="10">The sequence shown here is derived from an EMBL/GenBank/DDBJ whole genome shotgun (WGS) entry which is preliminary data.</text>
</comment>
<keyword evidence="6 8" id="KW-0472">Membrane</keyword>
<evidence type="ECO:0000256" key="2">
    <source>
        <dbReference type="ARBA" id="ARBA00022475"/>
    </source>
</evidence>
<feature type="transmembrane region" description="Helical" evidence="8">
    <location>
        <begin position="6"/>
        <end position="30"/>
    </location>
</feature>
<evidence type="ECO:0000256" key="1">
    <source>
        <dbReference type="ARBA" id="ARBA00004651"/>
    </source>
</evidence>
<feature type="transmembrane region" description="Helical" evidence="8">
    <location>
        <begin position="393"/>
        <end position="418"/>
    </location>
</feature>
<dbReference type="InterPro" id="IPR001750">
    <property type="entry name" value="ND/Mrp_TM"/>
</dbReference>
<feature type="transmembrane region" description="Helical" evidence="8">
    <location>
        <begin position="215"/>
        <end position="240"/>
    </location>
</feature>
<evidence type="ECO:0000313" key="10">
    <source>
        <dbReference type="EMBL" id="RCN56111.1"/>
    </source>
</evidence>
<protein>
    <submittedName>
        <fullName evidence="10">Hydrogenase 4 subunit B</fullName>
    </submittedName>
</protein>
<feature type="transmembrane region" description="Helical" evidence="8">
    <location>
        <begin position="319"/>
        <end position="350"/>
    </location>
</feature>
<dbReference type="OrthoDB" id="9768329at2"/>
<dbReference type="Proteomes" id="UP000253250">
    <property type="component" value="Unassembled WGS sequence"/>
</dbReference>
<feature type="transmembrane region" description="Helical" evidence="8">
    <location>
        <begin position="651"/>
        <end position="669"/>
    </location>
</feature>
<dbReference type="RefSeq" id="WP_114282997.1">
    <property type="nucleotide sequence ID" value="NZ_PSYR01000002.1"/>
</dbReference>
<accession>A0A368HF57</accession>
<evidence type="ECO:0000256" key="7">
    <source>
        <dbReference type="RuleBase" id="RU000320"/>
    </source>
</evidence>
<evidence type="ECO:0000256" key="6">
    <source>
        <dbReference type="ARBA" id="ARBA00023136"/>
    </source>
</evidence>
<name>A0A368HF57_9GAMM</name>
<dbReference type="EMBL" id="PSYR01000002">
    <property type="protein sequence ID" value="RCN56111.1"/>
    <property type="molecule type" value="Genomic_DNA"/>
</dbReference>
<feature type="transmembrane region" description="Helical" evidence="8">
    <location>
        <begin position="82"/>
        <end position="105"/>
    </location>
</feature>
<evidence type="ECO:0000256" key="3">
    <source>
        <dbReference type="ARBA" id="ARBA00022692"/>
    </source>
</evidence>
<dbReference type="NCBIfam" id="NF005086">
    <property type="entry name" value="PRK06521.1"/>
    <property type="match status" value="1"/>
</dbReference>
<dbReference type="PANTHER" id="PTHR42682:SF3">
    <property type="entry name" value="FORMATE HYDROGENLYASE SUBUNIT 3-RELATED"/>
    <property type="match status" value="1"/>
</dbReference>
<proteinExistence type="predicted"/>
<reference evidence="10 11" key="1">
    <citation type="submission" date="2018-02" db="EMBL/GenBank/DDBJ databases">
        <title>Insights into the biology of acidophilic members of the Acidiferrobacteraceae family derived from comparative genomic analyses.</title>
        <authorList>
            <person name="Issotta F."/>
            <person name="Thyssen C."/>
            <person name="Mena C."/>
            <person name="Moya A."/>
            <person name="Bellenberg S."/>
            <person name="Sproer C."/>
            <person name="Covarrubias P.C."/>
            <person name="Sand W."/>
            <person name="Quatrini R."/>
            <person name="Vera M."/>
        </authorList>
    </citation>
    <scope>NUCLEOTIDE SEQUENCE [LARGE SCALE GENOMIC DNA]</scope>
    <source>
        <strain evidence="11">m-1</strain>
    </source>
</reference>
<keyword evidence="2" id="KW-1003">Cell membrane</keyword>
<feature type="transmembrane region" description="Helical" evidence="8">
    <location>
        <begin position="485"/>
        <end position="506"/>
    </location>
</feature>
<feature type="transmembrane region" description="Helical" evidence="8">
    <location>
        <begin position="438"/>
        <end position="464"/>
    </location>
</feature>
<feature type="transmembrane region" description="Helical" evidence="8">
    <location>
        <begin position="535"/>
        <end position="556"/>
    </location>
</feature>
<evidence type="ECO:0000256" key="5">
    <source>
        <dbReference type="ARBA" id="ARBA00023002"/>
    </source>
</evidence>
<dbReference type="GO" id="GO:0016491">
    <property type="term" value="F:oxidoreductase activity"/>
    <property type="evidence" value="ECO:0007669"/>
    <property type="project" value="UniProtKB-KW"/>
</dbReference>
<feature type="transmembrane region" description="Helical" evidence="8">
    <location>
        <begin position="252"/>
        <end position="275"/>
    </location>
</feature>
<dbReference type="GO" id="GO:0008137">
    <property type="term" value="F:NADH dehydrogenase (ubiquinone) activity"/>
    <property type="evidence" value="ECO:0007669"/>
    <property type="project" value="InterPro"/>
</dbReference>
<keyword evidence="4 8" id="KW-1133">Transmembrane helix</keyword>
<dbReference type="Pfam" id="PF00361">
    <property type="entry name" value="Proton_antipo_M"/>
    <property type="match status" value="1"/>
</dbReference>
<keyword evidence="11" id="KW-1185">Reference proteome</keyword>
<evidence type="ECO:0000259" key="9">
    <source>
        <dbReference type="Pfam" id="PF00361"/>
    </source>
</evidence>
<gene>
    <name evidence="10" type="ORF">C4900_09600</name>
</gene>
<evidence type="ECO:0000256" key="8">
    <source>
        <dbReference type="SAM" id="Phobius"/>
    </source>
</evidence>
<comment type="subcellular location">
    <subcellularLocation>
        <location evidence="1">Cell membrane</location>
        <topology evidence="1">Multi-pass membrane protein</topology>
    </subcellularLocation>
    <subcellularLocation>
        <location evidence="7">Membrane</location>
        <topology evidence="7">Multi-pass membrane protein</topology>
    </subcellularLocation>
</comment>
<feature type="transmembrane region" description="Helical" evidence="8">
    <location>
        <begin position="141"/>
        <end position="157"/>
    </location>
</feature>
<keyword evidence="5" id="KW-0560">Oxidoreductase</keyword>
<dbReference type="GO" id="GO:0042773">
    <property type="term" value="P:ATP synthesis coupled electron transport"/>
    <property type="evidence" value="ECO:0007669"/>
    <property type="project" value="InterPro"/>
</dbReference>